<evidence type="ECO:0000313" key="1">
    <source>
        <dbReference type="EMBL" id="KAJ8023240.1"/>
    </source>
</evidence>
<dbReference type="Proteomes" id="UP001152320">
    <property type="component" value="Chromosome 19"/>
</dbReference>
<dbReference type="AlphaFoldDB" id="A0A9Q1BE34"/>
<evidence type="ECO:0000313" key="2">
    <source>
        <dbReference type="Proteomes" id="UP001152320"/>
    </source>
</evidence>
<comment type="caution">
    <text evidence="1">The sequence shown here is derived from an EMBL/GenBank/DDBJ whole genome shotgun (WGS) entry which is preliminary data.</text>
</comment>
<sequence length="91" mass="10444">MFTAEKWMLAFDCHIVADNISSFQSALGMLFSVYYCFGTEYQKRAPATLDFLQRCFLTVKPEKGSKLKTRCGTHSKVLSLTKSISDFEWEL</sequence>
<name>A0A9Q1BE34_HOLLE</name>
<gene>
    <name evidence="1" type="ORF">HOLleu_35597</name>
</gene>
<accession>A0A9Q1BE34</accession>
<dbReference type="PANTHER" id="PTHR31025">
    <property type="entry name" value="SI:CH211-196P9.1-RELATED"/>
    <property type="match status" value="1"/>
</dbReference>
<dbReference type="EMBL" id="JAIZAY010000019">
    <property type="protein sequence ID" value="KAJ8023240.1"/>
    <property type="molecule type" value="Genomic_DNA"/>
</dbReference>
<dbReference type="PANTHER" id="PTHR31025:SF22">
    <property type="entry name" value="IP13529P"/>
    <property type="match status" value="1"/>
</dbReference>
<dbReference type="OrthoDB" id="8838209at2759"/>
<proteinExistence type="predicted"/>
<keyword evidence="2" id="KW-1185">Reference proteome</keyword>
<reference evidence="1" key="1">
    <citation type="submission" date="2021-10" db="EMBL/GenBank/DDBJ databases">
        <title>Tropical sea cucumber genome reveals ecological adaptation and Cuvierian tubules defense mechanism.</title>
        <authorList>
            <person name="Chen T."/>
        </authorList>
    </citation>
    <scope>NUCLEOTIDE SEQUENCE</scope>
    <source>
        <strain evidence="1">Nanhai2018</strain>
        <tissue evidence="1">Muscle</tissue>
    </source>
</reference>
<protein>
    <submittedName>
        <fullName evidence="1">Uncharacterized protein</fullName>
    </submittedName>
</protein>
<organism evidence="1 2">
    <name type="scientific">Holothuria leucospilota</name>
    <name type="common">Black long sea cucumber</name>
    <name type="synonym">Mertensiothuria leucospilota</name>
    <dbReference type="NCBI Taxonomy" id="206669"/>
    <lineage>
        <taxon>Eukaryota</taxon>
        <taxon>Metazoa</taxon>
        <taxon>Echinodermata</taxon>
        <taxon>Eleutherozoa</taxon>
        <taxon>Echinozoa</taxon>
        <taxon>Holothuroidea</taxon>
        <taxon>Aspidochirotacea</taxon>
        <taxon>Aspidochirotida</taxon>
        <taxon>Holothuriidae</taxon>
        <taxon>Holothuria</taxon>
    </lineage>
</organism>